<evidence type="ECO:0000313" key="2">
    <source>
        <dbReference type="Proteomes" id="UP001320876"/>
    </source>
</evidence>
<evidence type="ECO:0000313" key="1">
    <source>
        <dbReference type="EMBL" id="MCW1922942.1"/>
    </source>
</evidence>
<dbReference type="Proteomes" id="UP001320876">
    <property type="component" value="Unassembled WGS sequence"/>
</dbReference>
<comment type="caution">
    <text evidence="1">The sequence shown here is derived from an EMBL/GenBank/DDBJ whole genome shotgun (WGS) entry which is preliminary data.</text>
</comment>
<keyword evidence="2" id="KW-1185">Reference proteome</keyword>
<protein>
    <submittedName>
        <fullName evidence="1">Uncharacterized protein</fullName>
    </submittedName>
</protein>
<sequence length="708" mass="77004">MQTHRLVSTAATILGLTLTAARSDIYLELGINKRHVQTAGSVVRFDHGELNLFVRDGIVLLAACTSDPELYFYGPHLGCALGITGYVAAGDFNGDGVSDANQYWSIEGVVRALLIAPSRPQECSLLSAPPSKLPRPLRIFRDGAVTVFHDLRTPQVTQYNISRYEMIRRYGSVRQEETLVASGILEPPLAIPIPETGFLQVVVTGADIVGSPLSIDVPVAIEVDGLEIVPFFAEEWGENVRVALAATPAIANFYSVTGTGANIVLTEITPNGNDSTLNLAILPGRTGAGAPGPSFTTDSLPINSSIDTLSGVVSGPPAVALKQMNEELVTGRYVFGFPSLLNPNVPLSIPVTIVPNVEAFGSNPRVKGGFRFTSGSYLDGYYQMDPRVINTIRWEGNDLNKVVPGDNIFFSILNPAEDTITFPPTVPQTPVILSTPAVQSYTLPPSFFDVGEEGVIDLRYQRALPISNISWDRSRREFRTKVRFVDSYAGYAQDAFPLGTTGDTTPAGDFDRDGMSNVEEYAYHFPSNEAISTAARQQFVPQPVPESGIGGFPLLVEEFNRALLAVAEPIIDSDEQPPGVVGPVLDDTGRLVVRVPRRENTGSSLRYDFSEVTTNAKGKTKTKKIKIGPRTPYEVIIEDNVTATREVRIEVNVLNPATREIYFIRPQAIPTIVNLNQDYVTLRSRNPVKPGKPLPNIQVKLTALDLRQ</sequence>
<organism evidence="1 2">
    <name type="scientific">Luteolibacter arcticus</name>
    <dbReference type="NCBI Taxonomy" id="1581411"/>
    <lineage>
        <taxon>Bacteria</taxon>
        <taxon>Pseudomonadati</taxon>
        <taxon>Verrucomicrobiota</taxon>
        <taxon>Verrucomicrobiia</taxon>
        <taxon>Verrucomicrobiales</taxon>
        <taxon>Verrucomicrobiaceae</taxon>
        <taxon>Luteolibacter</taxon>
    </lineage>
</organism>
<reference evidence="1 2" key="1">
    <citation type="submission" date="2022-10" db="EMBL/GenBank/DDBJ databases">
        <title>Luteolibacter arcticus strain CCTCC AB 2014275, whole genome shotgun sequencing project.</title>
        <authorList>
            <person name="Zhao G."/>
            <person name="Shen L."/>
        </authorList>
    </citation>
    <scope>NUCLEOTIDE SEQUENCE [LARGE SCALE GENOMIC DNA]</scope>
    <source>
        <strain evidence="1 2">CCTCC AB 2014275</strain>
    </source>
</reference>
<name>A0ABT3GH63_9BACT</name>
<accession>A0ABT3GH63</accession>
<dbReference type="RefSeq" id="WP_264487048.1">
    <property type="nucleotide sequence ID" value="NZ_JAPDDT010000003.1"/>
</dbReference>
<dbReference type="EMBL" id="JAPDDT010000003">
    <property type="protein sequence ID" value="MCW1922942.1"/>
    <property type="molecule type" value="Genomic_DNA"/>
</dbReference>
<proteinExistence type="predicted"/>
<gene>
    <name evidence="1" type="ORF">OKA05_10300</name>
</gene>